<reference evidence="14" key="1">
    <citation type="submission" date="2023-01" db="EMBL/GenBank/DDBJ databases">
        <title>Genome assembly of the deep-sea coral Lophelia pertusa.</title>
        <authorList>
            <person name="Herrera S."/>
            <person name="Cordes E."/>
        </authorList>
    </citation>
    <scope>NUCLEOTIDE SEQUENCE</scope>
    <source>
        <strain evidence="14">USNM1676648</strain>
        <tissue evidence="14">Polyp</tissue>
    </source>
</reference>
<accession>A0A9X0CHP7</accession>
<dbReference type="GO" id="GO:0005525">
    <property type="term" value="F:GTP binding"/>
    <property type="evidence" value="ECO:0007669"/>
    <property type="project" value="UniProtKB-KW"/>
</dbReference>
<comment type="caution">
    <text evidence="14">The sequence shown here is derived from an EMBL/GenBank/DDBJ whole genome shotgun (WGS) entry which is preliminary data.</text>
</comment>
<evidence type="ECO:0000256" key="2">
    <source>
        <dbReference type="ARBA" id="ARBA00012475"/>
    </source>
</evidence>
<feature type="compositionally biased region" description="Basic and acidic residues" evidence="11">
    <location>
        <begin position="7"/>
        <end position="25"/>
    </location>
</feature>
<evidence type="ECO:0000256" key="6">
    <source>
        <dbReference type="ARBA" id="ARBA00022741"/>
    </source>
</evidence>
<dbReference type="Gene3D" id="3.30.470.30">
    <property type="entry name" value="DNA ligase/mRNA capping enzyme"/>
    <property type="match status" value="1"/>
</dbReference>
<evidence type="ECO:0000256" key="5">
    <source>
        <dbReference type="ARBA" id="ARBA00022695"/>
    </source>
</evidence>
<dbReference type="GO" id="GO:0006370">
    <property type="term" value="P:7-methylguanosine mRNA capping"/>
    <property type="evidence" value="ECO:0007669"/>
    <property type="project" value="UniProtKB-KW"/>
</dbReference>
<proteinExistence type="predicted"/>
<dbReference type="InterPro" id="IPR012340">
    <property type="entry name" value="NA-bd_OB-fold"/>
</dbReference>
<dbReference type="Gene3D" id="2.40.50.140">
    <property type="entry name" value="Nucleic acid-binding proteins"/>
    <property type="match status" value="1"/>
</dbReference>
<evidence type="ECO:0000313" key="15">
    <source>
        <dbReference type="Proteomes" id="UP001163046"/>
    </source>
</evidence>
<evidence type="ECO:0000256" key="1">
    <source>
        <dbReference type="ARBA" id="ARBA00004123"/>
    </source>
</evidence>
<dbReference type="PANTHER" id="PTHR10367">
    <property type="entry name" value="MRNA-CAPPING ENZYME"/>
    <property type="match status" value="1"/>
</dbReference>
<comment type="catalytic activity">
    <reaction evidence="10">
        <text>a 5'-end diphospho-ribonucleoside in mRNA + GTP + H(+) = a 5'-end (5'-triphosphoguanosine)-ribonucleoside in mRNA + diphosphate</text>
        <dbReference type="Rhea" id="RHEA:67012"/>
        <dbReference type="Rhea" id="RHEA-COMP:17165"/>
        <dbReference type="Rhea" id="RHEA-COMP:17166"/>
        <dbReference type="ChEBI" id="CHEBI:15378"/>
        <dbReference type="ChEBI" id="CHEBI:33019"/>
        <dbReference type="ChEBI" id="CHEBI:37565"/>
        <dbReference type="ChEBI" id="CHEBI:167616"/>
        <dbReference type="ChEBI" id="CHEBI:167617"/>
        <dbReference type="EC" id="2.7.7.50"/>
    </reaction>
    <physiologicalReaction direction="left-to-right" evidence="10">
        <dbReference type="Rhea" id="RHEA:67013"/>
    </physiologicalReaction>
</comment>
<keyword evidence="8" id="KW-0342">GTP-binding</keyword>
<dbReference type="Pfam" id="PF03919">
    <property type="entry name" value="mRNA_cap_C"/>
    <property type="match status" value="1"/>
</dbReference>
<dbReference type="AlphaFoldDB" id="A0A9X0CHP7"/>
<organism evidence="14 15">
    <name type="scientific">Desmophyllum pertusum</name>
    <dbReference type="NCBI Taxonomy" id="174260"/>
    <lineage>
        <taxon>Eukaryota</taxon>
        <taxon>Metazoa</taxon>
        <taxon>Cnidaria</taxon>
        <taxon>Anthozoa</taxon>
        <taxon>Hexacorallia</taxon>
        <taxon>Scleractinia</taxon>
        <taxon>Caryophylliina</taxon>
        <taxon>Caryophylliidae</taxon>
        <taxon>Desmophyllum</taxon>
    </lineage>
</organism>
<dbReference type="Pfam" id="PF01331">
    <property type="entry name" value="mRNA_cap_enzyme"/>
    <property type="match status" value="1"/>
</dbReference>
<dbReference type="InterPro" id="IPR051029">
    <property type="entry name" value="mRNA_Capping_Enz/RNA_Phosphat"/>
</dbReference>
<evidence type="ECO:0000256" key="10">
    <source>
        <dbReference type="ARBA" id="ARBA00044624"/>
    </source>
</evidence>
<evidence type="ECO:0000259" key="12">
    <source>
        <dbReference type="Pfam" id="PF01331"/>
    </source>
</evidence>
<keyword evidence="5" id="KW-0548">Nucleotidyltransferase</keyword>
<comment type="subcellular location">
    <subcellularLocation>
        <location evidence="1">Nucleus</location>
    </subcellularLocation>
</comment>
<dbReference type="GO" id="GO:0004484">
    <property type="term" value="F:mRNA guanylyltransferase activity"/>
    <property type="evidence" value="ECO:0007669"/>
    <property type="project" value="UniProtKB-EC"/>
</dbReference>
<evidence type="ECO:0000256" key="9">
    <source>
        <dbReference type="ARBA" id="ARBA00023242"/>
    </source>
</evidence>
<sequence length="317" mass="36675">MTNKRGKLGEDGSRPDGSRKRRLEGIPRLKEAKFMEEVEGIEVVQSPLSEELQEICEKMVLMEKWWVSRKPASAMDVQNIKLLHEKPYRVSWKADGVQGQEVGKTSHDIRMQCIEKEIEFARSQAAQQGLFDKSREPFSIRAKQFFPVERTEWVLEKWSPKLSHENDGLIFNPAEEPYAPGQCPEVMKWKPHTLNSVDFVLNIRTVKQEGCIPECLGALMVGGYDKPFASIKVTKELKNLDKKVVECTWDAKLNQWKFLKVREDKSYPNGYKTAMSVCKSIKQPVTKKWLLEVIEKYRYHEKKHRDPNVPSTSHTAV</sequence>
<evidence type="ECO:0000256" key="7">
    <source>
        <dbReference type="ARBA" id="ARBA00023042"/>
    </source>
</evidence>
<feature type="region of interest" description="Disordered" evidence="11">
    <location>
        <begin position="1"/>
        <end position="25"/>
    </location>
</feature>
<keyword evidence="6" id="KW-0547">Nucleotide-binding</keyword>
<feature type="domain" description="mRNA capping enzyme C-terminal" evidence="13">
    <location>
        <begin position="195"/>
        <end position="291"/>
    </location>
</feature>
<gene>
    <name evidence="14" type="ORF">OS493_037346</name>
</gene>
<dbReference type="Proteomes" id="UP001163046">
    <property type="component" value="Unassembled WGS sequence"/>
</dbReference>
<dbReference type="GO" id="GO:0005524">
    <property type="term" value="F:ATP binding"/>
    <property type="evidence" value="ECO:0007669"/>
    <property type="project" value="InterPro"/>
</dbReference>
<dbReference type="FunFam" id="2.40.50.140:FF:000291">
    <property type="entry name" value="mRNA-capping enzyme"/>
    <property type="match status" value="1"/>
</dbReference>
<dbReference type="InterPro" id="IPR001339">
    <property type="entry name" value="mRNA_cap_enzyme_adenylation"/>
</dbReference>
<evidence type="ECO:0000256" key="3">
    <source>
        <dbReference type="ARBA" id="ARBA00022664"/>
    </source>
</evidence>
<dbReference type="SUPFAM" id="SSF56091">
    <property type="entry name" value="DNA ligase/mRNA capping enzyme, catalytic domain"/>
    <property type="match status" value="1"/>
</dbReference>
<evidence type="ECO:0000313" key="14">
    <source>
        <dbReference type="EMBL" id="KAJ7350989.1"/>
    </source>
</evidence>
<keyword evidence="9" id="KW-0539">Nucleus</keyword>
<dbReference type="InterPro" id="IPR013846">
    <property type="entry name" value="mRNA_cap_enzyme_C"/>
</dbReference>
<evidence type="ECO:0000256" key="11">
    <source>
        <dbReference type="SAM" id="MobiDB-lite"/>
    </source>
</evidence>
<dbReference type="EC" id="2.7.7.50" evidence="2"/>
<keyword evidence="7" id="KW-0506">mRNA capping</keyword>
<protein>
    <recommendedName>
        <fullName evidence="2">mRNA guanylyltransferase</fullName>
        <ecNumber evidence="2">2.7.7.50</ecNumber>
    </recommendedName>
</protein>
<keyword evidence="4" id="KW-0808">Transferase</keyword>
<dbReference type="SUPFAM" id="SSF50249">
    <property type="entry name" value="Nucleic acid-binding proteins"/>
    <property type="match status" value="1"/>
</dbReference>
<name>A0A9X0CHP7_9CNID</name>
<evidence type="ECO:0000256" key="4">
    <source>
        <dbReference type="ARBA" id="ARBA00022679"/>
    </source>
</evidence>
<dbReference type="EMBL" id="MU827371">
    <property type="protein sequence ID" value="KAJ7350989.1"/>
    <property type="molecule type" value="Genomic_DNA"/>
</dbReference>
<evidence type="ECO:0000259" key="13">
    <source>
        <dbReference type="Pfam" id="PF03919"/>
    </source>
</evidence>
<dbReference type="PANTHER" id="PTHR10367:SF17">
    <property type="entry name" value="MRNA-CAPPING ENZYME"/>
    <property type="match status" value="1"/>
</dbReference>
<feature type="domain" description="mRNA capping enzyme adenylation" evidence="12">
    <location>
        <begin position="97"/>
        <end position="190"/>
    </location>
</feature>
<keyword evidence="15" id="KW-1185">Reference proteome</keyword>
<evidence type="ECO:0000256" key="8">
    <source>
        <dbReference type="ARBA" id="ARBA00023134"/>
    </source>
</evidence>
<keyword evidence="3" id="KW-0507">mRNA processing</keyword>
<dbReference type="OrthoDB" id="200924at2759"/>
<dbReference type="GO" id="GO:0005634">
    <property type="term" value="C:nucleus"/>
    <property type="evidence" value="ECO:0007669"/>
    <property type="project" value="UniProtKB-SubCell"/>
</dbReference>